<keyword evidence="1" id="KW-0732">Signal</keyword>
<dbReference type="NCBIfam" id="TIGR04131">
    <property type="entry name" value="Bac_Flav_CTERM"/>
    <property type="match status" value="1"/>
</dbReference>
<dbReference type="OrthoDB" id="1491125at2"/>
<feature type="signal peptide" evidence="1">
    <location>
        <begin position="1"/>
        <end position="20"/>
    </location>
</feature>
<name>A0A2W2AZ93_9BACT</name>
<feature type="chain" id="PRO_5016171079" description="Ig-like domain-containing protein" evidence="1">
    <location>
        <begin position="21"/>
        <end position="636"/>
    </location>
</feature>
<evidence type="ECO:0000313" key="2">
    <source>
        <dbReference type="EMBL" id="PZF72998.1"/>
    </source>
</evidence>
<dbReference type="AlphaFoldDB" id="A0A2W2AZ93"/>
<sequence>MKLKALLIIYLGLLCFSRSAAQNLVLNPGFEQYNSCPIGLSGFAYAAGYNNFPTASNWANPVQQASPDYFNVCSAAPGIKVPNCVFGYQDAHGGYAYAGMIAWEGQYSGNTLQVDYREYLQTRLAHPLAAGRNYCVSFFVSPTIGVSGFNYVAIESFGINLSNTQALLPNGNGNGYVLSLPYNVQNSQGNYLTDTAKWYKITGIYTATGGEEWLTMGCFKQAVPSFVQQWPATAVNGQNYRSYIYVDDISVEEITATDTVKTYTDTVVCSLNNLNYTVFAPSGSAHTWNTGATTQQLTIHDTGVYWCKTPVECIYHVDTFRIKYQPFRKLSLGSDSINCNNTPIVLKASYPYKNYMWNNGSSADSLVASVSGVYMLTVSDACGVQHDTVSVAIQPATPAPVVSDTTICQFSNPPQIAVQGNNIKWYAYVSDPLGMTTQPFVPTGTPGTQKIYVTQTSGKCESDKTPVTITVKYKPQAKLDKFLNMCKQDTTTIGHSYPDVNYAWSTGQDVCCIHPDHSGMYYLSVYNDCGLSRDTVDVDIDPCDDCLIIPNAFTPNNDGKNDQYRIIARCPVSGYSLQIFNKWGEAVFSSHDPNEAWRGTSHGVIAESGVFVYVLEYVTKDSGRRHFLRGNITLLR</sequence>
<proteinExistence type="predicted"/>
<accession>A0A2W2AZ93</accession>
<evidence type="ECO:0008006" key="4">
    <source>
        <dbReference type="Google" id="ProtNLM"/>
    </source>
</evidence>
<dbReference type="InterPro" id="IPR026341">
    <property type="entry name" value="T9SS_type_B"/>
</dbReference>
<gene>
    <name evidence="2" type="ORF">DN068_11350</name>
</gene>
<organism evidence="2 3">
    <name type="scientific">Taibaiella soli</name>
    <dbReference type="NCBI Taxonomy" id="1649169"/>
    <lineage>
        <taxon>Bacteria</taxon>
        <taxon>Pseudomonadati</taxon>
        <taxon>Bacteroidota</taxon>
        <taxon>Chitinophagia</taxon>
        <taxon>Chitinophagales</taxon>
        <taxon>Chitinophagaceae</taxon>
        <taxon>Taibaiella</taxon>
    </lineage>
</organism>
<dbReference type="EMBL" id="QKTW01000016">
    <property type="protein sequence ID" value="PZF72998.1"/>
    <property type="molecule type" value="Genomic_DNA"/>
</dbReference>
<comment type="caution">
    <text evidence="2">The sequence shown here is derived from an EMBL/GenBank/DDBJ whole genome shotgun (WGS) entry which is preliminary data.</text>
</comment>
<protein>
    <recommendedName>
        <fullName evidence="4">Ig-like domain-containing protein</fullName>
    </recommendedName>
</protein>
<reference evidence="2 3" key="1">
    <citation type="submission" date="2018-06" db="EMBL/GenBank/DDBJ databases">
        <title>Mucibacter soli gen. nov., sp. nov., a new member of the family Chitinophagaceae producing mucin.</title>
        <authorList>
            <person name="Kim M.-K."/>
            <person name="Park S."/>
            <person name="Kim T.-S."/>
            <person name="Joung Y."/>
            <person name="Han J.-H."/>
            <person name="Kim S.B."/>
        </authorList>
    </citation>
    <scope>NUCLEOTIDE SEQUENCE [LARGE SCALE GENOMIC DNA]</scope>
    <source>
        <strain evidence="2 3">R1-15</strain>
    </source>
</reference>
<dbReference type="RefSeq" id="WP_110999030.1">
    <property type="nucleotide sequence ID" value="NZ_QKTW01000016.1"/>
</dbReference>
<evidence type="ECO:0000313" key="3">
    <source>
        <dbReference type="Proteomes" id="UP000248745"/>
    </source>
</evidence>
<evidence type="ECO:0000256" key="1">
    <source>
        <dbReference type="SAM" id="SignalP"/>
    </source>
</evidence>
<dbReference type="Pfam" id="PF13585">
    <property type="entry name" value="CHU_C"/>
    <property type="match status" value="1"/>
</dbReference>
<keyword evidence="3" id="KW-1185">Reference proteome</keyword>
<dbReference type="Proteomes" id="UP000248745">
    <property type="component" value="Unassembled WGS sequence"/>
</dbReference>